<comment type="miscellaneous">
    <text evidence="1">Reaction mechanism of ThiL seems to utilize a direct, inline transfer of the gamma-phosphate of ATP to TMP rather than a phosphorylated enzyme intermediate.</text>
</comment>
<feature type="binding site" evidence="1">
    <location>
        <position position="84"/>
    </location>
    <ligand>
        <name>Mg(2+)</name>
        <dbReference type="ChEBI" id="CHEBI:18420"/>
        <label>3</label>
    </ligand>
</feature>
<gene>
    <name evidence="1 4" type="primary">thiL</name>
    <name evidence="4" type="ORF">FRACA_100040</name>
</gene>
<dbReference type="InterPro" id="IPR036676">
    <property type="entry name" value="PurM-like_C_sf"/>
</dbReference>
<feature type="binding site" evidence="1">
    <location>
        <position position="221"/>
    </location>
    <ligand>
        <name>ATP</name>
        <dbReference type="ChEBI" id="CHEBI:30616"/>
    </ligand>
</feature>
<evidence type="ECO:0000313" key="4">
    <source>
        <dbReference type="EMBL" id="SNQ45472.1"/>
    </source>
</evidence>
<keyword evidence="5" id="KW-1185">Reference proteome</keyword>
<feature type="binding site" evidence="1">
    <location>
        <position position="54"/>
    </location>
    <ligand>
        <name>Mg(2+)</name>
        <dbReference type="ChEBI" id="CHEBI:18420"/>
        <label>1</label>
    </ligand>
</feature>
<sequence length="319" mass="31790">MGPGAVSPTLRDLGEFELIRQLTARFARTSDVLVGPGDDAAVLAAADGRVVVTTDLLLQGRHFRLDWSSGTDVGHKAAAQNLADVAAMGARPTGLFVGFAGPGQLDAAWALALADGLAAECARAGASVAGGDVSSADSIMLGVTALGDLAGRPPVLRSGARPGDVVVLAGPVGHAEAGLALLTAGRDGWEDLVAAHRRPRPPYRLGPVLAAAGATAMCDVSDGLAQDLGHIAAASGVRVEIRSAALEIGPRMRSAAAALGVDPLGWALAGGEDHSLVACLPPTVPPPAGCVPIGTVLLGDGVTVDGQPPAGPGGWNHFD</sequence>
<comment type="similarity">
    <text evidence="1">Belongs to the thiamine-monophosphate kinase family.</text>
</comment>
<dbReference type="Gene3D" id="3.90.650.10">
    <property type="entry name" value="PurM-like C-terminal domain"/>
    <property type="match status" value="1"/>
</dbReference>
<dbReference type="GO" id="GO:0005524">
    <property type="term" value="F:ATP binding"/>
    <property type="evidence" value="ECO:0007669"/>
    <property type="project" value="UniProtKB-UniRule"/>
</dbReference>
<feature type="binding site" evidence="1">
    <location>
        <position position="219"/>
    </location>
    <ligand>
        <name>Mg(2+)</name>
        <dbReference type="ChEBI" id="CHEBI:18420"/>
        <label>3</label>
    </ligand>
</feature>
<feature type="domain" description="PurM-like C-terminal" evidence="3">
    <location>
        <begin position="161"/>
        <end position="249"/>
    </location>
</feature>
<feature type="binding site" evidence="1">
    <location>
        <position position="62"/>
    </location>
    <ligand>
        <name>substrate</name>
    </ligand>
</feature>
<dbReference type="GO" id="GO:0009229">
    <property type="term" value="P:thiamine diphosphate biosynthetic process"/>
    <property type="evidence" value="ECO:0007669"/>
    <property type="project" value="UniProtKB-UniRule"/>
</dbReference>
<dbReference type="InterPro" id="IPR016188">
    <property type="entry name" value="PurM-like_N"/>
</dbReference>
<proteinExistence type="inferred from homology"/>
<dbReference type="Pfam" id="PF02769">
    <property type="entry name" value="AIRS_C"/>
    <property type="match status" value="1"/>
</dbReference>
<keyword evidence="1 4" id="KW-0418">Kinase</keyword>
<feature type="binding site" evidence="1">
    <location>
        <position position="315"/>
    </location>
    <ligand>
        <name>substrate</name>
    </ligand>
</feature>
<dbReference type="GO" id="GO:0009030">
    <property type="term" value="F:thiamine-phosphate kinase activity"/>
    <property type="evidence" value="ECO:0007669"/>
    <property type="project" value="UniProtKB-UniRule"/>
</dbReference>
<comment type="catalytic activity">
    <reaction evidence="1">
        <text>thiamine phosphate + ATP = thiamine diphosphate + ADP</text>
        <dbReference type="Rhea" id="RHEA:15913"/>
        <dbReference type="ChEBI" id="CHEBI:30616"/>
        <dbReference type="ChEBI" id="CHEBI:37575"/>
        <dbReference type="ChEBI" id="CHEBI:58937"/>
        <dbReference type="ChEBI" id="CHEBI:456216"/>
        <dbReference type="EC" id="2.7.4.16"/>
    </reaction>
</comment>
<evidence type="ECO:0000256" key="1">
    <source>
        <dbReference type="HAMAP-Rule" id="MF_02128"/>
    </source>
</evidence>
<feature type="binding site" evidence="1">
    <location>
        <position position="132"/>
    </location>
    <ligand>
        <name>Mg(2+)</name>
        <dbReference type="ChEBI" id="CHEBI:18420"/>
        <label>1</label>
    </ligand>
</feature>
<organism evidence="4 5">
    <name type="scientific">Frankia canadensis</name>
    <dbReference type="NCBI Taxonomy" id="1836972"/>
    <lineage>
        <taxon>Bacteria</taxon>
        <taxon>Bacillati</taxon>
        <taxon>Actinomycetota</taxon>
        <taxon>Actinomycetes</taxon>
        <taxon>Frankiales</taxon>
        <taxon>Frankiaceae</taxon>
        <taxon>Frankia</taxon>
    </lineage>
</organism>
<keyword evidence="1 4" id="KW-0808">Transferase</keyword>
<protein>
    <recommendedName>
        <fullName evidence="1">Thiamine-monophosphate kinase</fullName>
        <shortName evidence="1">TMP kinase</shortName>
        <shortName evidence="1">Thiamine-phosphate kinase</shortName>
        <ecNumber evidence="1">2.7.4.16</ecNumber>
    </recommendedName>
</protein>
<feature type="domain" description="PurM-like N-terminal" evidence="2">
    <location>
        <begin position="37"/>
        <end position="147"/>
    </location>
</feature>
<dbReference type="GO" id="GO:0000287">
    <property type="term" value="F:magnesium ion binding"/>
    <property type="evidence" value="ECO:0007669"/>
    <property type="project" value="UniProtKB-UniRule"/>
</dbReference>
<feature type="binding site" evidence="1">
    <location>
        <position position="84"/>
    </location>
    <ligand>
        <name>Mg(2+)</name>
        <dbReference type="ChEBI" id="CHEBI:18420"/>
        <label>4</label>
    </ligand>
</feature>
<keyword evidence="1" id="KW-0067">ATP-binding</keyword>
<dbReference type="Proteomes" id="UP000234331">
    <property type="component" value="Unassembled WGS sequence"/>
</dbReference>
<comment type="function">
    <text evidence="1">Catalyzes the ATP-dependent phosphorylation of thiamine-monophosphate (TMP) to form thiamine-pyrophosphate (TPP), the active form of vitamin B1.</text>
</comment>
<feature type="binding site" evidence="1">
    <location>
        <position position="222"/>
    </location>
    <ligand>
        <name>Mg(2+)</name>
        <dbReference type="ChEBI" id="CHEBI:18420"/>
        <label>5</label>
    </ligand>
</feature>
<dbReference type="EMBL" id="FZMO01000002">
    <property type="protein sequence ID" value="SNQ45472.1"/>
    <property type="molecule type" value="Genomic_DNA"/>
</dbReference>
<dbReference type="EC" id="2.7.4.16" evidence="1"/>
<dbReference type="SUPFAM" id="SSF55326">
    <property type="entry name" value="PurM N-terminal domain-like"/>
    <property type="match status" value="1"/>
</dbReference>
<dbReference type="Pfam" id="PF00586">
    <property type="entry name" value="AIRS"/>
    <property type="match status" value="1"/>
</dbReference>
<name>A0A2I2KII0_9ACTN</name>
<feature type="binding site" evidence="1">
    <location>
        <begin position="131"/>
        <end position="132"/>
    </location>
    <ligand>
        <name>ATP</name>
        <dbReference type="ChEBI" id="CHEBI:30616"/>
    </ligand>
</feature>
<feature type="binding site" evidence="1">
    <location>
        <position position="272"/>
    </location>
    <ligand>
        <name>substrate</name>
    </ligand>
</feature>
<dbReference type="InterPro" id="IPR010918">
    <property type="entry name" value="PurM-like_C_dom"/>
</dbReference>
<dbReference type="GO" id="GO:0009228">
    <property type="term" value="P:thiamine biosynthetic process"/>
    <property type="evidence" value="ECO:0007669"/>
    <property type="project" value="UniProtKB-KW"/>
</dbReference>
<keyword evidence="1" id="KW-0460">Magnesium</keyword>
<comment type="caution">
    <text evidence="1">Lacks conserved residue(s) required for the propagation of feature annotation.</text>
</comment>
<dbReference type="PANTHER" id="PTHR30270:SF0">
    <property type="entry name" value="THIAMINE-MONOPHOSPHATE KINASE"/>
    <property type="match status" value="1"/>
</dbReference>
<dbReference type="NCBIfam" id="TIGR01379">
    <property type="entry name" value="thiL"/>
    <property type="match status" value="1"/>
</dbReference>
<dbReference type="SUPFAM" id="SSF56042">
    <property type="entry name" value="PurM C-terminal domain-like"/>
    <property type="match status" value="1"/>
</dbReference>
<reference evidence="4 5" key="1">
    <citation type="submission" date="2017-06" db="EMBL/GenBank/DDBJ databases">
        <authorList>
            <person name="Kim H.J."/>
            <person name="Triplett B.A."/>
        </authorList>
    </citation>
    <scope>NUCLEOTIDE SEQUENCE [LARGE SCALE GENOMIC DNA]</scope>
    <source>
        <strain evidence="4">FRACA_ARgP5</strain>
    </source>
</reference>
<feature type="binding site" evidence="1">
    <location>
        <position position="53"/>
    </location>
    <ligand>
        <name>Mg(2+)</name>
        <dbReference type="ChEBI" id="CHEBI:18420"/>
        <label>4</label>
    </ligand>
</feature>
<feature type="binding site" evidence="1">
    <location>
        <position position="39"/>
    </location>
    <ligand>
        <name>Mg(2+)</name>
        <dbReference type="ChEBI" id="CHEBI:18420"/>
        <label>4</label>
    </ligand>
</feature>
<accession>A0A2I2KII0</accession>
<dbReference type="InterPro" id="IPR036921">
    <property type="entry name" value="PurM-like_N_sf"/>
</dbReference>
<feature type="binding site" evidence="1">
    <location>
        <position position="157"/>
    </location>
    <ligand>
        <name>ATP</name>
        <dbReference type="ChEBI" id="CHEBI:30616"/>
    </ligand>
</feature>
<feature type="binding site" evidence="1">
    <location>
        <position position="84"/>
    </location>
    <ligand>
        <name>Mg(2+)</name>
        <dbReference type="ChEBI" id="CHEBI:18420"/>
        <label>2</label>
    </ligand>
</feature>
<dbReference type="PANTHER" id="PTHR30270">
    <property type="entry name" value="THIAMINE-MONOPHOSPHATE KINASE"/>
    <property type="match status" value="1"/>
</dbReference>
<evidence type="ECO:0000259" key="2">
    <source>
        <dbReference type="Pfam" id="PF00586"/>
    </source>
</evidence>
<feature type="binding site" evidence="1">
    <location>
        <position position="55"/>
    </location>
    <ligand>
        <name>Mg(2+)</name>
        <dbReference type="ChEBI" id="CHEBI:18420"/>
        <label>1</label>
    </ligand>
</feature>
<dbReference type="UniPathway" id="UPA00060">
    <property type="reaction ID" value="UER00142"/>
</dbReference>
<dbReference type="InterPro" id="IPR006283">
    <property type="entry name" value="ThiL-like"/>
</dbReference>
<dbReference type="CDD" id="cd02194">
    <property type="entry name" value="ThiL"/>
    <property type="match status" value="1"/>
</dbReference>
<keyword evidence="1" id="KW-0547">Nucleotide-binding</keyword>
<feature type="binding site" evidence="1">
    <location>
        <position position="55"/>
    </location>
    <ligand>
        <name>Mg(2+)</name>
        <dbReference type="ChEBI" id="CHEBI:18420"/>
        <label>2</label>
    </ligand>
</feature>
<dbReference type="Gene3D" id="3.30.1330.10">
    <property type="entry name" value="PurM-like, N-terminal domain"/>
    <property type="match status" value="1"/>
</dbReference>
<comment type="pathway">
    <text evidence="1">Cofactor biosynthesis; thiamine diphosphate biosynthesis; thiamine diphosphate from thiamine phosphate: step 1/1.</text>
</comment>
<dbReference type="PIRSF" id="PIRSF005303">
    <property type="entry name" value="Thiam_monoph_kin"/>
    <property type="match status" value="1"/>
</dbReference>
<dbReference type="NCBIfam" id="NF004351">
    <property type="entry name" value="PRK05731.1-4"/>
    <property type="match status" value="1"/>
</dbReference>
<evidence type="ECO:0000313" key="5">
    <source>
        <dbReference type="Proteomes" id="UP000234331"/>
    </source>
</evidence>
<dbReference type="AlphaFoldDB" id="A0A2I2KII0"/>
<feature type="binding site" evidence="1">
    <location>
        <position position="39"/>
    </location>
    <ligand>
        <name>Mg(2+)</name>
        <dbReference type="ChEBI" id="CHEBI:18420"/>
        <label>3</label>
    </ligand>
</feature>
<keyword evidence="1" id="KW-0784">Thiamine biosynthesis</keyword>
<dbReference type="HAMAP" id="MF_02128">
    <property type="entry name" value="TMP_kinase"/>
    <property type="match status" value="1"/>
</dbReference>
<evidence type="ECO:0000259" key="3">
    <source>
        <dbReference type="Pfam" id="PF02769"/>
    </source>
</evidence>
<keyword evidence="1" id="KW-0479">Metal-binding</keyword>